<dbReference type="AlphaFoldDB" id="A0A251PD07"/>
<evidence type="ECO:0000313" key="3">
    <source>
        <dbReference type="Proteomes" id="UP000006882"/>
    </source>
</evidence>
<sequence length="106" mass="12416">MDAIEVGYHHFDTAAFYQSEQAIGRVVVQALDLIKSRDEIFITSKLWCTDASQSYSRCPQHHTQVSTKYHSLSTTITYYIFRAYQHLCICLCFVYSTFESLFRRLN</sequence>
<evidence type="ECO:0000313" key="2">
    <source>
        <dbReference type="EMBL" id="ONI09454.1"/>
    </source>
</evidence>
<proteinExistence type="predicted"/>
<dbReference type="Proteomes" id="UP000006882">
    <property type="component" value="Chromosome G5"/>
</dbReference>
<accession>A0A251PD07</accession>
<organism evidence="2 3">
    <name type="scientific">Prunus persica</name>
    <name type="common">Peach</name>
    <name type="synonym">Amygdalus persica</name>
    <dbReference type="NCBI Taxonomy" id="3760"/>
    <lineage>
        <taxon>Eukaryota</taxon>
        <taxon>Viridiplantae</taxon>
        <taxon>Streptophyta</taxon>
        <taxon>Embryophyta</taxon>
        <taxon>Tracheophyta</taxon>
        <taxon>Spermatophyta</taxon>
        <taxon>Magnoliopsida</taxon>
        <taxon>eudicotyledons</taxon>
        <taxon>Gunneridae</taxon>
        <taxon>Pentapetalae</taxon>
        <taxon>rosids</taxon>
        <taxon>fabids</taxon>
        <taxon>Rosales</taxon>
        <taxon>Rosaceae</taxon>
        <taxon>Amygdaloideae</taxon>
        <taxon>Amygdaleae</taxon>
        <taxon>Prunus</taxon>
    </lineage>
</organism>
<keyword evidence="3" id="KW-1185">Reference proteome</keyword>
<dbReference type="InterPro" id="IPR036812">
    <property type="entry name" value="NAD(P)_OxRdtase_dom_sf"/>
</dbReference>
<name>A0A251PD07_PRUPE</name>
<feature type="domain" description="NADP-dependent oxidoreductase" evidence="1">
    <location>
        <begin position="3"/>
        <end position="54"/>
    </location>
</feature>
<dbReference type="InterPro" id="IPR023210">
    <property type="entry name" value="NADP_OxRdtase_dom"/>
</dbReference>
<reference evidence="2 3" key="1">
    <citation type="journal article" date="2013" name="Nat. Genet.">
        <title>The high-quality draft genome of peach (Prunus persica) identifies unique patterns of genetic diversity, domestication and genome evolution.</title>
        <authorList>
            <consortium name="International Peach Genome Initiative"/>
            <person name="Verde I."/>
            <person name="Abbott A.G."/>
            <person name="Scalabrin S."/>
            <person name="Jung S."/>
            <person name="Shu S."/>
            <person name="Marroni F."/>
            <person name="Zhebentyayeva T."/>
            <person name="Dettori M.T."/>
            <person name="Grimwood J."/>
            <person name="Cattonaro F."/>
            <person name="Zuccolo A."/>
            <person name="Rossini L."/>
            <person name="Jenkins J."/>
            <person name="Vendramin E."/>
            <person name="Meisel L.A."/>
            <person name="Decroocq V."/>
            <person name="Sosinski B."/>
            <person name="Prochnik S."/>
            <person name="Mitros T."/>
            <person name="Policriti A."/>
            <person name="Cipriani G."/>
            <person name="Dondini L."/>
            <person name="Ficklin S."/>
            <person name="Goodstein D.M."/>
            <person name="Xuan P."/>
            <person name="Del Fabbro C."/>
            <person name="Aramini V."/>
            <person name="Copetti D."/>
            <person name="Gonzalez S."/>
            <person name="Horner D.S."/>
            <person name="Falchi R."/>
            <person name="Lucas S."/>
            <person name="Mica E."/>
            <person name="Maldonado J."/>
            <person name="Lazzari B."/>
            <person name="Bielenberg D."/>
            <person name="Pirona R."/>
            <person name="Miculan M."/>
            <person name="Barakat A."/>
            <person name="Testolin R."/>
            <person name="Stella A."/>
            <person name="Tartarini S."/>
            <person name="Tonutti P."/>
            <person name="Arus P."/>
            <person name="Orellana A."/>
            <person name="Wells C."/>
            <person name="Main D."/>
            <person name="Vizzotto G."/>
            <person name="Silva H."/>
            <person name="Salamini F."/>
            <person name="Schmutz J."/>
            <person name="Morgante M."/>
            <person name="Rokhsar D.S."/>
        </authorList>
    </citation>
    <scope>NUCLEOTIDE SEQUENCE [LARGE SCALE GENOMIC DNA]</scope>
    <source>
        <strain evidence="3">cv. Nemared</strain>
    </source>
</reference>
<dbReference type="GO" id="GO:0016491">
    <property type="term" value="F:oxidoreductase activity"/>
    <property type="evidence" value="ECO:0007669"/>
    <property type="project" value="InterPro"/>
</dbReference>
<dbReference type="Gene3D" id="3.20.20.100">
    <property type="entry name" value="NADP-dependent oxidoreductase domain"/>
    <property type="match status" value="1"/>
</dbReference>
<dbReference type="PANTHER" id="PTHR11732">
    <property type="entry name" value="ALDO/KETO REDUCTASE"/>
    <property type="match status" value="1"/>
</dbReference>
<protein>
    <recommendedName>
        <fullName evidence="1">NADP-dependent oxidoreductase domain-containing protein</fullName>
    </recommendedName>
</protein>
<dbReference type="InterPro" id="IPR020471">
    <property type="entry name" value="AKR"/>
</dbReference>
<dbReference type="Pfam" id="PF00248">
    <property type="entry name" value="Aldo_ket_red"/>
    <property type="match status" value="1"/>
</dbReference>
<dbReference type="EMBL" id="CM007655">
    <property type="protein sequence ID" value="ONI09454.1"/>
    <property type="molecule type" value="Genomic_DNA"/>
</dbReference>
<dbReference type="SUPFAM" id="SSF51430">
    <property type="entry name" value="NAD(P)-linked oxidoreductase"/>
    <property type="match status" value="1"/>
</dbReference>
<gene>
    <name evidence="2" type="ORF">PRUPE_5G239400</name>
</gene>
<dbReference type="STRING" id="3760.A0A251PD07"/>
<dbReference type="Gramene" id="ONI09454">
    <property type="protein sequence ID" value="ONI09454"/>
    <property type="gene ID" value="PRUPE_5G239400"/>
</dbReference>
<evidence type="ECO:0000259" key="1">
    <source>
        <dbReference type="Pfam" id="PF00248"/>
    </source>
</evidence>